<dbReference type="OrthoDB" id="125786at2157"/>
<name>A0A7Z8P2Y2_9EURY</name>
<dbReference type="Proteomes" id="UP000319335">
    <property type="component" value="Unassembled WGS sequence"/>
</dbReference>
<evidence type="ECO:0000313" key="3">
    <source>
        <dbReference type="EMBL" id="TQD26465.1"/>
    </source>
</evidence>
<gene>
    <name evidence="3" type="ORF">FKV42_06675</name>
</gene>
<evidence type="ECO:0000259" key="2">
    <source>
        <dbReference type="Pfam" id="PF26596"/>
    </source>
</evidence>
<comment type="caution">
    <text evidence="3">The sequence shown here is derived from an EMBL/GenBank/DDBJ whole genome shotgun (WGS) entry which is preliminary data.</text>
</comment>
<dbReference type="Pfam" id="PF26596">
    <property type="entry name" value="PEF-CTERM_ARCH"/>
    <property type="match status" value="1"/>
</dbReference>
<keyword evidence="4" id="KW-1185">Reference proteome</keyword>
<feature type="domain" description="PEF-CTERM protein sorting" evidence="2">
    <location>
        <begin position="97"/>
        <end position="120"/>
    </location>
</feature>
<organism evidence="3 4">
    <name type="scientific">Methanolobus vulcani</name>
    <dbReference type="NCBI Taxonomy" id="38026"/>
    <lineage>
        <taxon>Archaea</taxon>
        <taxon>Methanobacteriati</taxon>
        <taxon>Methanobacteriota</taxon>
        <taxon>Stenosarchaea group</taxon>
        <taxon>Methanomicrobia</taxon>
        <taxon>Methanosarcinales</taxon>
        <taxon>Methanosarcinaceae</taxon>
        <taxon>Methanolobus</taxon>
    </lineage>
</organism>
<dbReference type="Gene3D" id="2.60.120.260">
    <property type="entry name" value="Galactose-binding domain-like"/>
    <property type="match status" value="1"/>
</dbReference>
<proteinExistence type="predicted"/>
<evidence type="ECO:0000256" key="1">
    <source>
        <dbReference type="SAM" id="Phobius"/>
    </source>
</evidence>
<keyword evidence="1" id="KW-0812">Transmembrane</keyword>
<protein>
    <submittedName>
        <fullName evidence="3">PEF-CTERM sorting domain-containing protein</fullName>
    </submittedName>
</protein>
<dbReference type="InterPro" id="IPR017474">
    <property type="entry name" value="PEF_CTERM_C"/>
</dbReference>
<dbReference type="AlphaFoldDB" id="A0A7Z8P2Y2"/>
<accession>A0A7Z8P2Y2</accession>
<feature type="transmembrane region" description="Helical" evidence="1">
    <location>
        <begin position="100"/>
        <end position="117"/>
    </location>
</feature>
<keyword evidence="1" id="KW-1133">Transmembrane helix</keyword>
<sequence>MLISTEYPTSEFSIVFASDRNDGLVKVYVDGDLIEEYNTWANVDLTQPLEYQVIKTLKITGLEYENHNIKIVASGTNGDPNDVTIYRYGYNCPDTQVPEFPTIALPVAAIIGIAFIFQKRNEE</sequence>
<reference evidence="3 4" key="1">
    <citation type="submission" date="2019-06" db="EMBL/GenBank/DDBJ databases">
        <title>Draft genome sequence of Methanolobus vulcani B1d.</title>
        <authorList>
            <person name="Creighbaum A.J."/>
            <person name="Ticak T."/>
            <person name="Hariraju D."/>
            <person name="Arivett B.A."/>
            <person name="Ferguson D.J.Jr."/>
        </authorList>
    </citation>
    <scope>NUCLEOTIDE SEQUENCE [LARGE SCALE GENOMIC DNA]</scope>
    <source>
        <strain evidence="3 4">B1d</strain>
    </source>
</reference>
<evidence type="ECO:0000313" key="4">
    <source>
        <dbReference type="Proteomes" id="UP000319335"/>
    </source>
</evidence>
<keyword evidence="1" id="KW-0472">Membrane</keyword>
<dbReference type="EMBL" id="VIAQ01000012">
    <property type="protein sequence ID" value="TQD26465.1"/>
    <property type="molecule type" value="Genomic_DNA"/>
</dbReference>
<dbReference type="NCBIfam" id="TIGR03024">
    <property type="entry name" value="arch_PEF_CTERM"/>
    <property type="match status" value="1"/>
</dbReference>